<evidence type="ECO:0000259" key="9">
    <source>
        <dbReference type="PROSITE" id="PS50109"/>
    </source>
</evidence>
<dbReference type="CDD" id="cd00130">
    <property type="entry name" value="PAS"/>
    <property type="match status" value="1"/>
</dbReference>
<dbReference type="Gene3D" id="1.10.287.130">
    <property type="match status" value="1"/>
</dbReference>
<dbReference type="Proteomes" id="UP001500840">
    <property type="component" value="Unassembled WGS sequence"/>
</dbReference>
<comment type="catalytic activity">
    <reaction evidence="1">
        <text>ATP + protein L-histidine = ADP + protein N-phospho-L-histidine.</text>
        <dbReference type="EC" id="2.7.13.3"/>
    </reaction>
</comment>
<dbReference type="Gene3D" id="3.30.450.20">
    <property type="entry name" value="PAS domain"/>
    <property type="match status" value="1"/>
</dbReference>
<dbReference type="Gene3D" id="3.30.565.10">
    <property type="entry name" value="Histidine kinase-like ATPase, C-terminal domain"/>
    <property type="match status" value="1"/>
</dbReference>
<protein>
    <recommendedName>
        <fullName evidence="2">histidine kinase</fullName>
        <ecNumber evidence="2">2.7.13.3</ecNumber>
    </recommendedName>
</protein>
<evidence type="ECO:0000256" key="8">
    <source>
        <dbReference type="ARBA" id="ARBA00023012"/>
    </source>
</evidence>
<evidence type="ECO:0000313" key="11">
    <source>
        <dbReference type="EMBL" id="GAA4460514.1"/>
    </source>
</evidence>
<sequence>MTKTISQLLTDAPLVRRLLQTTPVAAAVIDCDGTVLFANEKLTQLLGYPDHALVGQSANTLFDDATYCLSRARPARYVAQSEHETQHHEQPVLVKRKNNQDLPVKLTLQQITGSNDSPFLAHFVQADKTSVPADLLQSERLAAIAQMASGLAHESRNALQRAMACLDLLELDLQNDPEQMNLSQGIRDSLADLMGNYEEVRRYAEPIRLNSQRVRLLHLCQVAFDEIAVQHDDFRHRLRFSRDTEQSDVIYLDREKMKLVCHHLIENALDACHDVAEIDVHCERLRRHDNDAVQVTIHDHGHGFAPESLPLVFEPFYTTKQHGTGLGLAICRRIVEAHHGEIEAFNHDDGGAVIQMTIAAAEHAA</sequence>
<dbReference type="PROSITE" id="PS50109">
    <property type="entry name" value="HIS_KIN"/>
    <property type="match status" value="1"/>
</dbReference>
<keyword evidence="3" id="KW-0597">Phosphoprotein</keyword>
<dbReference type="PANTHER" id="PTHR43065">
    <property type="entry name" value="SENSOR HISTIDINE KINASE"/>
    <property type="match status" value="1"/>
</dbReference>
<evidence type="ECO:0000259" key="10">
    <source>
        <dbReference type="PROSITE" id="PS50112"/>
    </source>
</evidence>
<dbReference type="Pfam" id="PF02518">
    <property type="entry name" value="HATPase_c"/>
    <property type="match status" value="1"/>
</dbReference>
<evidence type="ECO:0000256" key="4">
    <source>
        <dbReference type="ARBA" id="ARBA00022679"/>
    </source>
</evidence>
<organism evidence="11 12">
    <name type="scientific">Novipirellula rosea</name>
    <dbReference type="NCBI Taxonomy" id="1031540"/>
    <lineage>
        <taxon>Bacteria</taxon>
        <taxon>Pseudomonadati</taxon>
        <taxon>Planctomycetota</taxon>
        <taxon>Planctomycetia</taxon>
        <taxon>Pirellulales</taxon>
        <taxon>Pirellulaceae</taxon>
        <taxon>Novipirellula</taxon>
    </lineage>
</organism>
<feature type="domain" description="Histidine kinase" evidence="9">
    <location>
        <begin position="150"/>
        <end position="362"/>
    </location>
</feature>
<gene>
    <name evidence="11" type="ORF">GCM10023156_41540</name>
</gene>
<dbReference type="PANTHER" id="PTHR43065:SF10">
    <property type="entry name" value="PEROXIDE STRESS-ACTIVATED HISTIDINE KINASE MAK3"/>
    <property type="match status" value="1"/>
</dbReference>
<dbReference type="SMART" id="SM00091">
    <property type="entry name" value="PAS"/>
    <property type="match status" value="1"/>
</dbReference>
<dbReference type="SUPFAM" id="SSF55874">
    <property type="entry name" value="ATPase domain of HSP90 chaperone/DNA topoisomerase II/histidine kinase"/>
    <property type="match status" value="1"/>
</dbReference>
<dbReference type="SMART" id="SM00387">
    <property type="entry name" value="HATPase_c"/>
    <property type="match status" value="1"/>
</dbReference>
<dbReference type="PROSITE" id="PS50112">
    <property type="entry name" value="PAS"/>
    <property type="match status" value="1"/>
</dbReference>
<evidence type="ECO:0000256" key="1">
    <source>
        <dbReference type="ARBA" id="ARBA00000085"/>
    </source>
</evidence>
<keyword evidence="12" id="KW-1185">Reference proteome</keyword>
<dbReference type="EC" id="2.7.13.3" evidence="2"/>
<dbReference type="PRINTS" id="PR00344">
    <property type="entry name" value="BCTRLSENSOR"/>
</dbReference>
<dbReference type="InterPro" id="IPR035965">
    <property type="entry name" value="PAS-like_dom_sf"/>
</dbReference>
<dbReference type="RefSeq" id="WP_345325137.1">
    <property type="nucleotide sequence ID" value="NZ_BAABGA010000050.1"/>
</dbReference>
<dbReference type="InterPro" id="IPR000014">
    <property type="entry name" value="PAS"/>
</dbReference>
<name>A0ABP8N361_9BACT</name>
<feature type="domain" description="PAS" evidence="10">
    <location>
        <begin position="11"/>
        <end position="63"/>
    </location>
</feature>
<dbReference type="InterPro" id="IPR003594">
    <property type="entry name" value="HATPase_dom"/>
</dbReference>
<dbReference type="SUPFAM" id="SSF55785">
    <property type="entry name" value="PYP-like sensor domain (PAS domain)"/>
    <property type="match status" value="1"/>
</dbReference>
<keyword evidence="6" id="KW-0418">Kinase</keyword>
<comment type="caution">
    <text evidence="11">The sequence shown here is derived from an EMBL/GenBank/DDBJ whole genome shotgun (WGS) entry which is preliminary data.</text>
</comment>
<evidence type="ECO:0000313" key="12">
    <source>
        <dbReference type="Proteomes" id="UP001500840"/>
    </source>
</evidence>
<evidence type="ECO:0000256" key="3">
    <source>
        <dbReference type="ARBA" id="ARBA00022553"/>
    </source>
</evidence>
<dbReference type="InterPro" id="IPR005467">
    <property type="entry name" value="His_kinase_dom"/>
</dbReference>
<dbReference type="Pfam" id="PF13426">
    <property type="entry name" value="PAS_9"/>
    <property type="match status" value="1"/>
</dbReference>
<dbReference type="InterPro" id="IPR004358">
    <property type="entry name" value="Sig_transdc_His_kin-like_C"/>
</dbReference>
<evidence type="ECO:0000256" key="7">
    <source>
        <dbReference type="ARBA" id="ARBA00022840"/>
    </source>
</evidence>
<accession>A0ABP8N361</accession>
<dbReference type="NCBIfam" id="TIGR00229">
    <property type="entry name" value="sensory_box"/>
    <property type="match status" value="1"/>
</dbReference>
<evidence type="ECO:0000256" key="6">
    <source>
        <dbReference type="ARBA" id="ARBA00022777"/>
    </source>
</evidence>
<keyword evidence="5" id="KW-0547">Nucleotide-binding</keyword>
<dbReference type="EMBL" id="BAABGA010000050">
    <property type="protein sequence ID" value="GAA4460514.1"/>
    <property type="molecule type" value="Genomic_DNA"/>
</dbReference>
<dbReference type="InterPro" id="IPR036890">
    <property type="entry name" value="HATPase_C_sf"/>
</dbReference>
<reference evidence="12" key="1">
    <citation type="journal article" date="2019" name="Int. J. Syst. Evol. Microbiol.">
        <title>The Global Catalogue of Microorganisms (GCM) 10K type strain sequencing project: providing services to taxonomists for standard genome sequencing and annotation.</title>
        <authorList>
            <consortium name="The Broad Institute Genomics Platform"/>
            <consortium name="The Broad Institute Genome Sequencing Center for Infectious Disease"/>
            <person name="Wu L."/>
            <person name="Ma J."/>
        </authorList>
    </citation>
    <scope>NUCLEOTIDE SEQUENCE [LARGE SCALE GENOMIC DNA]</scope>
    <source>
        <strain evidence="12">JCM 17759</strain>
    </source>
</reference>
<keyword evidence="8" id="KW-0902">Two-component regulatory system</keyword>
<evidence type="ECO:0000256" key="5">
    <source>
        <dbReference type="ARBA" id="ARBA00022741"/>
    </source>
</evidence>
<keyword evidence="7" id="KW-0067">ATP-binding</keyword>
<evidence type="ECO:0000256" key="2">
    <source>
        <dbReference type="ARBA" id="ARBA00012438"/>
    </source>
</evidence>
<proteinExistence type="predicted"/>
<keyword evidence="4" id="KW-0808">Transferase</keyword>